<evidence type="ECO:0000313" key="4">
    <source>
        <dbReference type="EMBL" id="MFD1889767.1"/>
    </source>
</evidence>
<feature type="domain" description="D-isomer specific 2-hydroxyacid dehydrogenase NAD-binding" evidence="3">
    <location>
        <begin position="99"/>
        <end position="270"/>
    </location>
</feature>
<evidence type="ECO:0000313" key="5">
    <source>
        <dbReference type="Proteomes" id="UP001597326"/>
    </source>
</evidence>
<keyword evidence="1" id="KW-0560">Oxidoreductase</keyword>
<name>A0ABW4RTV4_9ACTN</name>
<evidence type="ECO:0000259" key="3">
    <source>
        <dbReference type="Pfam" id="PF02826"/>
    </source>
</evidence>
<dbReference type="SUPFAM" id="SSF52283">
    <property type="entry name" value="Formate/glycerate dehydrogenase catalytic domain-like"/>
    <property type="match status" value="1"/>
</dbReference>
<reference evidence="5" key="1">
    <citation type="journal article" date="2019" name="Int. J. Syst. Evol. Microbiol.">
        <title>The Global Catalogue of Microorganisms (GCM) 10K type strain sequencing project: providing services to taxonomists for standard genome sequencing and annotation.</title>
        <authorList>
            <consortium name="The Broad Institute Genomics Platform"/>
            <consortium name="The Broad Institute Genome Sequencing Center for Infectious Disease"/>
            <person name="Wu L."/>
            <person name="Ma J."/>
        </authorList>
    </citation>
    <scope>NUCLEOTIDE SEQUENCE [LARGE SCALE GENOMIC DNA]</scope>
    <source>
        <strain evidence="5">CAIM 431</strain>
    </source>
</reference>
<protein>
    <submittedName>
        <fullName evidence="4">NAD(P)-dependent oxidoreductase</fullName>
    </submittedName>
</protein>
<keyword evidence="2" id="KW-0520">NAD</keyword>
<dbReference type="Proteomes" id="UP001597326">
    <property type="component" value="Unassembled WGS sequence"/>
</dbReference>
<organism evidence="4 5">
    <name type="scientific">Luteococcus peritonei</name>
    <dbReference type="NCBI Taxonomy" id="88874"/>
    <lineage>
        <taxon>Bacteria</taxon>
        <taxon>Bacillati</taxon>
        <taxon>Actinomycetota</taxon>
        <taxon>Actinomycetes</taxon>
        <taxon>Propionibacteriales</taxon>
        <taxon>Propionibacteriaceae</taxon>
        <taxon>Luteococcus</taxon>
    </lineage>
</organism>
<keyword evidence="5" id="KW-1185">Reference proteome</keyword>
<comment type="caution">
    <text evidence="4">The sequence shown here is derived from an EMBL/GenBank/DDBJ whole genome shotgun (WGS) entry which is preliminary data.</text>
</comment>
<proteinExistence type="predicted"/>
<dbReference type="InterPro" id="IPR006140">
    <property type="entry name" value="D-isomer_DH_NAD-bd"/>
</dbReference>
<dbReference type="RefSeq" id="WP_343873381.1">
    <property type="nucleotide sequence ID" value="NZ_BAAAIX010000016.1"/>
</dbReference>
<dbReference type="EMBL" id="JBHUFZ010000015">
    <property type="protein sequence ID" value="MFD1889767.1"/>
    <property type="molecule type" value="Genomic_DNA"/>
</dbReference>
<dbReference type="SUPFAM" id="SSF51735">
    <property type="entry name" value="NAD(P)-binding Rossmann-fold domains"/>
    <property type="match status" value="1"/>
</dbReference>
<evidence type="ECO:0000256" key="1">
    <source>
        <dbReference type="ARBA" id="ARBA00023002"/>
    </source>
</evidence>
<gene>
    <name evidence="4" type="ORF">ACFSCS_06125</name>
</gene>
<dbReference type="PANTHER" id="PTHR43333:SF1">
    <property type="entry name" value="D-ISOMER SPECIFIC 2-HYDROXYACID DEHYDROGENASE NAD-BINDING DOMAIN-CONTAINING PROTEIN"/>
    <property type="match status" value="1"/>
</dbReference>
<dbReference type="PANTHER" id="PTHR43333">
    <property type="entry name" value="2-HACID_DH_C DOMAIN-CONTAINING PROTEIN"/>
    <property type="match status" value="1"/>
</dbReference>
<sequence>MIITVPTTELLERLAGRLPEGVEARLWAMDGPSGIERIDLAVLPYMAPATILDVLDGEDVGHVQSQALGFDKVDQHLPQGVGFSNAVGVHEDSTAEHTLALVLAAQRDLPLFVERQPQGSWEQPFSPGLLGRTVLVVGVGGVGGAIAHRLVPFGVELLRSASRGRSDELGQVHGPEALDELVSQGDVVIAALPLTEQTRHTFDAARIARMKPGALLVNIGRGPLVDTDALVQACAEGRIRAALDVVDPEPLPADHPLWTTTGVLLTPHVAGRTTTMLDRVVQLLEGQLARLVAGEEPHHRVL</sequence>
<evidence type="ECO:0000256" key="2">
    <source>
        <dbReference type="ARBA" id="ARBA00023027"/>
    </source>
</evidence>
<dbReference type="InterPro" id="IPR029753">
    <property type="entry name" value="D-isomer_DH_CS"/>
</dbReference>
<dbReference type="PROSITE" id="PS00671">
    <property type="entry name" value="D_2_HYDROXYACID_DH_3"/>
    <property type="match status" value="1"/>
</dbReference>
<dbReference type="InterPro" id="IPR036291">
    <property type="entry name" value="NAD(P)-bd_dom_sf"/>
</dbReference>
<accession>A0ABW4RTV4</accession>
<dbReference type="Gene3D" id="3.40.50.720">
    <property type="entry name" value="NAD(P)-binding Rossmann-like Domain"/>
    <property type="match status" value="2"/>
</dbReference>
<dbReference type="Pfam" id="PF02826">
    <property type="entry name" value="2-Hacid_dh_C"/>
    <property type="match status" value="1"/>
</dbReference>